<reference evidence="1 2" key="1">
    <citation type="journal article" date="2025" name="Microbiol. Resour. Announc.">
        <title>Draft genome sequences for Neonectria magnoliae and Neonectria punicea, canker pathogens of Liriodendron tulipifera and Acer saccharum in West Virginia.</title>
        <authorList>
            <person name="Petronek H.M."/>
            <person name="Kasson M.T."/>
            <person name="Metheny A.M."/>
            <person name="Stauder C.M."/>
            <person name="Lovett B."/>
            <person name="Lynch S.C."/>
            <person name="Garnas J.R."/>
            <person name="Kasson L.R."/>
            <person name="Stajich J.E."/>
        </authorList>
    </citation>
    <scope>NUCLEOTIDE SEQUENCE [LARGE SCALE GENOMIC DNA]</scope>
    <source>
        <strain evidence="1 2">NRRL 64653</strain>
    </source>
</reference>
<evidence type="ECO:0008006" key="3">
    <source>
        <dbReference type="Google" id="ProtNLM"/>
    </source>
</evidence>
<proteinExistence type="predicted"/>
<evidence type="ECO:0000313" key="2">
    <source>
        <dbReference type="Proteomes" id="UP001498476"/>
    </source>
</evidence>
<dbReference type="Proteomes" id="UP001498476">
    <property type="component" value="Unassembled WGS sequence"/>
</dbReference>
<dbReference type="InterPro" id="IPR032675">
    <property type="entry name" value="LRR_dom_sf"/>
</dbReference>
<dbReference type="Gene3D" id="3.80.10.10">
    <property type="entry name" value="Ribonuclease Inhibitor"/>
    <property type="match status" value="1"/>
</dbReference>
<organism evidence="1 2">
    <name type="scientific">Neonectria punicea</name>
    <dbReference type="NCBI Taxonomy" id="979145"/>
    <lineage>
        <taxon>Eukaryota</taxon>
        <taxon>Fungi</taxon>
        <taxon>Dikarya</taxon>
        <taxon>Ascomycota</taxon>
        <taxon>Pezizomycotina</taxon>
        <taxon>Sordariomycetes</taxon>
        <taxon>Hypocreomycetidae</taxon>
        <taxon>Hypocreales</taxon>
        <taxon>Nectriaceae</taxon>
        <taxon>Neonectria</taxon>
    </lineage>
</organism>
<dbReference type="EMBL" id="JAZAVJ010000004">
    <property type="protein sequence ID" value="KAK7424438.1"/>
    <property type="molecule type" value="Genomic_DNA"/>
</dbReference>
<name>A0ABR1HT80_9HYPO</name>
<keyword evidence="2" id="KW-1185">Reference proteome</keyword>
<evidence type="ECO:0000313" key="1">
    <source>
        <dbReference type="EMBL" id="KAK7424438.1"/>
    </source>
</evidence>
<comment type="caution">
    <text evidence="1">The sequence shown here is derived from an EMBL/GenBank/DDBJ whole genome shotgun (WGS) entry which is preliminary data.</text>
</comment>
<dbReference type="SUPFAM" id="SSF52047">
    <property type="entry name" value="RNI-like"/>
    <property type="match status" value="1"/>
</dbReference>
<sequence>MENPFVRLPPEVILYIGTYLDAASLGILRCSSSATRAAVTHYFVHHYVRDTQSVDLTKQGLERLSALSTCPDLGHRIRRLHLTCIYYHETPASPDGDTTFPDAPIFPRREHSLLHPLRFLDAPEDRTWMDHRQAEQVALTGAAICEQLSDALRACGALDEITLEATVVLGRQPEHRWPPHKVEYLAWRRLWARAIQAYRIGMSAIARSQIHLGSLAVYKETKICSVPYNEAVAVLPRIVQEGFAAVASRLNHFSIGLATTMAPVVVVNGEDFYEPPGISNGQTTLTSRRPLRGLRLDSDLNRKPEFQDIARLFQLMPNLQTLTMHLYQTSIYSSFFDSYSPLLSAIFRSTPLTHLRSLNLQGFPVQMTLMNDILSKSPSIQSMRLQYIHFKRREWLSALNDEDSPIKSLYVSHNWTLGNREGYVVDAAGHIDDNLVAANLESAHLVSHEDPIVDMNRQTELRAELNFASSSASITQPAVYRQWDEVAHRNLECGPPKNCG</sequence>
<accession>A0ABR1HT80</accession>
<gene>
    <name evidence="1" type="ORF">QQX98_000403</name>
</gene>
<protein>
    <recommendedName>
        <fullName evidence="3">F-box domain-containing protein</fullName>
    </recommendedName>
</protein>